<protein>
    <submittedName>
        <fullName evidence="1">Uncharacterized protein</fullName>
    </submittedName>
</protein>
<evidence type="ECO:0000313" key="2">
    <source>
        <dbReference type="Proteomes" id="UP000001449"/>
    </source>
</evidence>
<dbReference type="InParanoid" id="B8C5U3"/>
<dbReference type="eggNOG" id="KOG2342">
    <property type="taxonomic scope" value="Eukaryota"/>
</dbReference>
<dbReference type="HOGENOM" id="CLU_047037_1_1_1"/>
<reference evidence="1 2" key="2">
    <citation type="journal article" date="2008" name="Nature">
        <title>The Phaeodactylum genome reveals the evolutionary history of diatom genomes.</title>
        <authorList>
            <person name="Bowler C."/>
            <person name="Allen A.E."/>
            <person name="Badger J.H."/>
            <person name="Grimwood J."/>
            <person name="Jabbari K."/>
            <person name="Kuo A."/>
            <person name="Maheswari U."/>
            <person name="Martens C."/>
            <person name="Maumus F."/>
            <person name="Otillar R.P."/>
            <person name="Rayko E."/>
            <person name="Salamov A."/>
            <person name="Vandepoele K."/>
            <person name="Beszteri B."/>
            <person name="Gruber A."/>
            <person name="Heijde M."/>
            <person name="Katinka M."/>
            <person name="Mock T."/>
            <person name="Valentin K."/>
            <person name="Verret F."/>
            <person name="Berges J.A."/>
            <person name="Brownlee C."/>
            <person name="Cadoret J.P."/>
            <person name="Chiovitti A."/>
            <person name="Choi C.J."/>
            <person name="Coesel S."/>
            <person name="De Martino A."/>
            <person name="Detter J.C."/>
            <person name="Durkin C."/>
            <person name="Falciatore A."/>
            <person name="Fournet J."/>
            <person name="Haruta M."/>
            <person name="Huysman M.J."/>
            <person name="Jenkins B.D."/>
            <person name="Jiroutova K."/>
            <person name="Jorgensen R.E."/>
            <person name="Joubert Y."/>
            <person name="Kaplan A."/>
            <person name="Kroger N."/>
            <person name="Kroth P.G."/>
            <person name="La Roche J."/>
            <person name="Lindquist E."/>
            <person name="Lommer M."/>
            <person name="Martin-Jezequel V."/>
            <person name="Lopez P.J."/>
            <person name="Lucas S."/>
            <person name="Mangogna M."/>
            <person name="McGinnis K."/>
            <person name="Medlin L.K."/>
            <person name="Montsant A."/>
            <person name="Oudot-Le Secq M.P."/>
            <person name="Napoli C."/>
            <person name="Obornik M."/>
            <person name="Parker M.S."/>
            <person name="Petit J.L."/>
            <person name="Porcel B.M."/>
            <person name="Poulsen N."/>
            <person name="Robison M."/>
            <person name="Rychlewski L."/>
            <person name="Rynearson T.A."/>
            <person name="Schmutz J."/>
            <person name="Shapiro H."/>
            <person name="Siaut M."/>
            <person name="Stanley M."/>
            <person name="Sussman M.R."/>
            <person name="Taylor A.R."/>
            <person name="Vardi A."/>
            <person name="von Dassow P."/>
            <person name="Vyverman W."/>
            <person name="Willis A."/>
            <person name="Wyrwicz L.S."/>
            <person name="Rokhsar D.S."/>
            <person name="Weissenbach J."/>
            <person name="Armbrust E.V."/>
            <person name="Green B.R."/>
            <person name="Van de Peer Y."/>
            <person name="Grigoriev I.V."/>
        </authorList>
    </citation>
    <scope>NUCLEOTIDE SEQUENCE [LARGE SCALE GENOMIC DNA]</scope>
    <source>
        <strain evidence="1 2">CCMP1335</strain>
    </source>
</reference>
<dbReference type="Proteomes" id="UP000001449">
    <property type="component" value="Chromosome 6"/>
</dbReference>
<feature type="non-terminal residue" evidence="1">
    <location>
        <position position="1"/>
    </location>
</feature>
<dbReference type="PaxDb" id="35128-Thaps262860"/>
<evidence type="ECO:0000313" key="1">
    <source>
        <dbReference type="EMBL" id="EED91565.1"/>
    </source>
</evidence>
<dbReference type="RefSeq" id="XP_002291458.1">
    <property type="nucleotide sequence ID" value="XM_002291422.1"/>
</dbReference>
<accession>B8C5U3</accession>
<keyword evidence="2" id="KW-1185">Reference proteome</keyword>
<dbReference type="EMBL" id="CM000643">
    <property type="protein sequence ID" value="EED91565.1"/>
    <property type="molecule type" value="Genomic_DNA"/>
</dbReference>
<organism evidence="1 2">
    <name type="scientific">Thalassiosira pseudonana</name>
    <name type="common">Marine diatom</name>
    <name type="synonym">Cyclotella nana</name>
    <dbReference type="NCBI Taxonomy" id="35128"/>
    <lineage>
        <taxon>Eukaryota</taxon>
        <taxon>Sar</taxon>
        <taxon>Stramenopiles</taxon>
        <taxon>Ochrophyta</taxon>
        <taxon>Bacillariophyta</taxon>
        <taxon>Coscinodiscophyceae</taxon>
        <taxon>Thalassiosirophycidae</taxon>
        <taxon>Thalassiosirales</taxon>
        <taxon>Thalassiosiraceae</taxon>
        <taxon>Thalassiosira</taxon>
    </lineage>
</organism>
<dbReference type="PANTHER" id="PTHR17985:SF8">
    <property type="entry name" value="TRANSPORT AND GOLGI ORGANIZATION PROTEIN 2 HOMOLOG"/>
    <property type="match status" value="1"/>
</dbReference>
<dbReference type="GeneID" id="7442346"/>
<proteinExistence type="predicted"/>
<gene>
    <name evidence="1" type="ORF">THAPSDRAFT_262860</name>
</gene>
<dbReference type="KEGG" id="tps:THAPSDRAFT_262860"/>
<dbReference type="PANTHER" id="PTHR17985">
    <property type="entry name" value="SER/THR-RICH PROTEIN T10 IN DGCR REGION"/>
    <property type="match status" value="1"/>
</dbReference>
<name>B8C5U3_THAPS</name>
<reference evidence="1 2" key="1">
    <citation type="journal article" date="2004" name="Science">
        <title>The genome of the diatom Thalassiosira pseudonana: ecology, evolution, and metabolism.</title>
        <authorList>
            <person name="Armbrust E.V."/>
            <person name="Berges J.A."/>
            <person name="Bowler C."/>
            <person name="Green B.R."/>
            <person name="Martinez D."/>
            <person name="Putnam N.H."/>
            <person name="Zhou S."/>
            <person name="Allen A.E."/>
            <person name="Apt K.E."/>
            <person name="Bechner M."/>
            <person name="Brzezinski M.A."/>
            <person name="Chaal B.K."/>
            <person name="Chiovitti A."/>
            <person name="Davis A.K."/>
            <person name="Demarest M.S."/>
            <person name="Detter J.C."/>
            <person name="Glavina T."/>
            <person name="Goodstein D."/>
            <person name="Hadi M.Z."/>
            <person name="Hellsten U."/>
            <person name="Hildebrand M."/>
            <person name="Jenkins B.D."/>
            <person name="Jurka J."/>
            <person name="Kapitonov V.V."/>
            <person name="Kroger N."/>
            <person name="Lau W.W."/>
            <person name="Lane T.W."/>
            <person name="Larimer F.W."/>
            <person name="Lippmeier J.C."/>
            <person name="Lucas S."/>
            <person name="Medina M."/>
            <person name="Montsant A."/>
            <person name="Obornik M."/>
            <person name="Parker M.S."/>
            <person name="Palenik B."/>
            <person name="Pazour G.J."/>
            <person name="Richardson P.M."/>
            <person name="Rynearson T.A."/>
            <person name="Saito M.A."/>
            <person name="Schwartz D.C."/>
            <person name="Thamatrakoln K."/>
            <person name="Valentin K."/>
            <person name="Vardi A."/>
            <person name="Wilkerson F.P."/>
            <person name="Rokhsar D.S."/>
        </authorList>
    </citation>
    <scope>NUCLEOTIDE SEQUENCE [LARGE SCALE GENOMIC DNA]</scope>
    <source>
        <strain evidence="1 2">CCMP1335</strain>
    </source>
</reference>
<sequence>MCIILFAINVHPNYPLIIASNRDEYLDRPTEKMKIWSNSSSVPSGRDLVGEGTWLGVSLLRWAAVTNFRGKNDNEVHGKASRGSIPMDFLEMSTKQPAECFASELQVHRGKEYNGFNLLVGDETGVYYCTNRDGSNEKNPLSPGVHGLSNGHLDTPWFKVIRGKELLKKLCEEDTLEDFHERLMQILNDQTRPTDDRLPDTGLELNDERYLSSIFIPEGDLLGKGYGTRSSTTLLMQSNG</sequence>
<dbReference type="InterPro" id="IPR008551">
    <property type="entry name" value="TANGO2"/>
</dbReference>
<dbReference type="Pfam" id="PF05742">
    <property type="entry name" value="TANGO2"/>
    <property type="match status" value="1"/>
</dbReference>
<dbReference type="AlphaFoldDB" id="B8C5U3"/>
<dbReference type="OMA" id="FAWRPGH"/>